<evidence type="ECO:0000313" key="1">
    <source>
        <dbReference type="EMBL" id="TCO38217.1"/>
    </source>
</evidence>
<keyword evidence="2" id="KW-1185">Reference proteome</keyword>
<sequence length="51" mass="5364">MRSIVLGLPAAGFVTAAPVIANGEMVAEYHRLHASDAPMPVHGTQLEIAPR</sequence>
<dbReference type="AlphaFoldDB" id="A0A4R2I2Y9"/>
<evidence type="ECO:0000313" key="2">
    <source>
        <dbReference type="Proteomes" id="UP000294862"/>
    </source>
</evidence>
<protein>
    <submittedName>
        <fullName evidence="1">Uncharacterized protein</fullName>
    </submittedName>
</protein>
<comment type="caution">
    <text evidence="1">The sequence shown here is derived from an EMBL/GenBank/DDBJ whole genome shotgun (WGS) entry which is preliminary data.</text>
</comment>
<dbReference type="RefSeq" id="WP_158287476.1">
    <property type="nucleotide sequence ID" value="NZ_SLWQ01000008.1"/>
</dbReference>
<dbReference type="Proteomes" id="UP000294862">
    <property type="component" value="Unassembled WGS sequence"/>
</dbReference>
<reference evidence="1 2" key="1">
    <citation type="journal article" date="2015" name="Stand. Genomic Sci.">
        <title>Genomic Encyclopedia of Bacterial and Archaeal Type Strains, Phase III: the genomes of soil and plant-associated and newly described type strains.</title>
        <authorList>
            <person name="Whitman W.B."/>
            <person name="Woyke T."/>
            <person name="Klenk H.P."/>
            <person name="Zhou Y."/>
            <person name="Lilburn T.G."/>
            <person name="Beck B.J."/>
            <person name="De Vos P."/>
            <person name="Vandamme P."/>
            <person name="Eisen J.A."/>
            <person name="Garrity G."/>
            <person name="Hugenholtz P."/>
            <person name="Kyrpides N.C."/>
        </authorList>
    </citation>
    <scope>NUCLEOTIDE SEQUENCE [LARGE SCALE GENOMIC DNA]</scope>
    <source>
        <strain evidence="1 2">A3</strain>
    </source>
</reference>
<gene>
    <name evidence="1" type="ORF">EV148_10853</name>
</gene>
<accession>A0A4R2I2Y9</accession>
<name>A0A4R2I2Y9_9GAMM</name>
<dbReference type="EMBL" id="SLWQ01000008">
    <property type="protein sequence ID" value="TCO38217.1"/>
    <property type="molecule type" value="Genomic_DNA"/>
</dbReference>
<dbReference type="OrthoDB" id="8481699at2"/>
<proteinExistence type="predicted"/>
<organism evidence="1 2">
    <name type="scientific">Dokdonella fugitiva</name>
    <dbReference type="NCBI Taxonomy" id="328517"/>
    <lineage>
        <taxon>Bacteria</taxon>
        <taxon>Pseudomonadati</taxon>
        <taxon>Pseudomonadota</taxon>
        <taxon>Gammaproteobacteria</taxon>
        <taxon>Lysobacterales</taxon>
        <taxon>Rhodanobacteraceae</taxon>
        <taxon>Dokdonella</taxon>
    </lineage>
</organism>